<dbReference type="EMBL" id="PZZN01000003">
    <property type="protein sequence ID" value="PTM44360.1"/>
    <property type="molecule type" value="Genomic_DNA"/>
</dbReference>
<name>A0A2T4YLT1_9SPHN</name>
<accession>A0A2T4YLT1</accession>
<dbReference type="InterPro" id="IPR010239">
    <property type="entry name" value="CHP02001"/>
</dbReference>
<organism evidence="1 2">
    <name type="scientific">Sphingomonas aerolata</name>
    <dbReference type="NCBI Taxonomy" id="185951"/>
    <lineage>
        <taxon>Bacteria</taxon>
        <taxon>Pseudomonadati</taxon>
        <taxon>Pseudomonadota</taxon>
        <taxon>Alphaproteobacteria</taxon>
        <taxon>Sphingomonadales</taxon>
        <taxon>Sphingomonadaceae</taxon>
        <taxon>Sphingomonas</taxon>
    </lineage>
</organism>
<protein>
    <submittedName>
        <fullName evidence="1">Uncharacterized protein (TIGR02001 family)</fullName>
    </submittedName>
</protein>
<dbReference type="AlphaFoldDB" id="A0A2T4YLT1"/>
<evidence type="ECO:0000313" key="1">
    <source>
        <dbReference type="EMBL" id="PTM44360.1"/>
    </source>
</evidence>
<comment type="caution">
    <text evidence="1">The sequence shown here is derived from an EMBL/GenBank/DDBJ whole genome shotgun (WGS) entry which is preliminary data.</text>
</comment>
<dbReference type="Pfam" id="PF09694">
    <property type="entry name" value="Gcw_chp"/>
    <property type="match status" value="1"/>
</dbReference>
<proteinExistence type="predicted"/>
<evidence type="ECO:0000313" key="2">
    <source>
        <dbReference type="Proteomes" id="UP000240996"/>
    </source>
</evidence>
<gene>
    <name evidence="1" type="ORF">C8J24_2562</name>
</gene>
<keyword evidence="2" id="KW-1185">Reference proteome</keyword>
<reference evidence="1 2" key="1">
    <citation type="submission" date="2018-04" db="EMBL/GenBank/DDBJ databases">
        <title>Genomic Encyclopedia of Type Strains, Phase III (KMG-III): the genomes of soil and plant-associated and newly described type strains.</title>
        <authorList>
            <person name="Whitman W."/>
        </authorList>
    </citation>
    <scope>NUCLEOTIDE SEQUENCE [LARGE SCALE GENOMIC DNA]</scope>
    <source>
        <strain evidence="1 2">NW12</strain>
    </source>
</reference>
<sequence>MPAIAQTGLEISVASDDRFRGQTVSGDRPIGTATLAYDDVRGLYAGISATVVATRDSGVRPHRSVQYVGYARRLNGALTFDIGITNRVYSRFFTGDYARRLTEAYVGLIGRRVQSHLYLTPDYDGRGGEAAYVDVNATLVEHGPWSLAGHGGVLTPPRDPGRPRFIELDWRLGVARRFDRLAITVQWAGNGPNHDSGRWQSGLILGARRSF</sequence>
<dbReference type="Proteomes" id="UP000240996">
    <property type="component" value="Unassembled WGS sequence"/>
</dbReference>